<dbReference type="Pfam" id="PF00069">
    <property type="entry name" value="Pkinase"/>
    <property type="match status" value="1"/>
</dbReference>
<proteinExistence type="predicted"/>
<dbReference type="PANTHER" id="PTHR44167">
    <property type="entry name" value="OVARIAN-SPECIFIC SERINE/THREONINE-PROTEIN KINASE LOK-RELATED"/>
    <property type="match status" value="1"/>
</dbReference>
<feature type="transmembrane region" description="Helical" evidence="1">
    <location>
        <begin position="321"/>
        <end position="340"/>
    </location>
</feature>
<dbReference type="InterPro" id="IPR008271">
    <property type="entry name" value="Ser/Thr_kinase_AS"/>
</dbReference>
<gene>
    <name evidence="3" type="ORF">CXU22_12345</name>
</gene>
<dbReference type="InterPro" id="IPR000719">
    <property type="entry name" value="Prot_kinase_dom"/>
</dbReference>
<keyword evidence="1" id="KW-0812">Transmembrane</keyword>
<feature type="domain" description="Protein kinase" evidence="2">
    <location>
        <begin position="20"/>
        <end position="295"/>
    </location>
</feature>
<name>A0A2N8HC13_9BACT</name>
<dbReference type="RefSeq" id="WP_102715903.1">
    <property type="nucleotide sequence ID" value="NZ_CABMLK010000001.1"/>
</dbReference>
<evidence type="ECO:0000256" key="1">
    <source>
        <dbReference type="SAM" id="Phobius"/>
    </source>
</evidence>
<dbReference type="SMART" id="SM00220">
    <property type="entry name" value="S_TKc"/>
    <property type="match status" value="1"/>
</dbReference>
<dbReference type="InterPro" id="IPR011009">
    <property type="entry name" value="Kinase-like_dom_sf"/>
</dbReference>
<accession>A0A2N8HC13</accession>
<dbReference type="EMBL" id="PJKA01000013">
    <property type="protein sequence ID" value="PNC17392.1"/>
    <property type="molecule type" value="Genomic_DNA"/>
</dbReference>
<dbReference type="Gene3D" id="1.10.510.10">
    <property type="entry name" value="Transferase(Phosphotransferase) domain 1"/>
    <property type="match status" value="1"/>
</dbReference>
<evidence type="ECO:0000313" key="3">
    <source>
        <dbReference type="EMBL" id="PNC17392.1"/>
    </source>
</evidence>
<dbReference type="PANTHER" id="PTHR44167:SF24">
    <property type="entry name" value="SERINE_THREONINE-PROTEIN KINASE CHK2"/>
    <property type="match status" value="1"/>
</dbReference>
<keyword evidence="1" id="KW-0472">Membrane</keyword>
<dbReference type="GO" id="GO:0004672">
    <property type="term" value="F:protein kinase activity"/>
    <property type="evidence" value="ECO:0007669"/>
    <property type="project" value="InterPro"/>
</dbReference>
<dbReference type="Gene3D" id="3.30.200.20">
    <property type="entry name" value="Phosphorylase Kinase, domain 1"/>
    <property type="match status" value="1"/>
</dbReference>
<dbReference type="Proteomes" id="UP000236000">
    <property type="component" value="Unassembled WGS sequence"/>
</dbReference>
<sequence>MEQETLVYPLANNTVLQDKYTILNVLNAGGFGITYLALDNPNSRYVVIKECMPDAYAYRDMETGFVHPRDEQTAVNFAQSISNSRQEASVLAQLSHPGVVQVFDMFDANGTCYYVMENIQGQTLFDLMTTMHATGQSMEPARATDLLFRLLDILHYLHAMGVYHCDIKPGNIFIQPDGTPKLIDFGAVRTKTLQHQGLVQITPGYTPPEFYPGRRSEIGPWCDMYELGATFYELLTGQVPQPADQRSVVDRNPKVTGYAALRQTYPMNFLSGIDKALSPDERNRFHSAKAWNDYINAMAAAGTLQAGGVARKALPKARKKSSAGTAFFILLLIAAAAVWICWKQGLINF</sequence>
<evidence type="ECO:0000259" key="2">
    <source>
        <dbReference type="PROSITE" id="PS50011"/>
    </source>
</evidence>
<dbReference type="AlphaFoldDB" id="A0A2N8HC13"/>
<dbReference type="PROSITE" id="PS00108">
    <property type="entry name" value="PROTEIN_KINASE_ST"/>
    <property type="match status" value="1"/>
</dbReference>
<protein>
    <recommendedName>
        <fullName evidence="2">Protein kinase domain-containing protein</fullName>
    </recommendedName>
</protein>
<dbReference type="OrthoDB" id="6111975at2"/>
<reference evidence="3 4" key="1">
    <citation type="journal article" date="2017" name="BMC Genomics">
        <title>Genome sequencing of 39 Akkermansia muciniphila isolates reveals its population structure, genomic and functional diverisity, and global distribution in mammalian gut microbiotas.</title>
        <authorList>
            <person name="Guo X."/>
            <person name="Li S."/>
            <person name="Zhang J."/>
            <person name="Wu F."/>
            <person name="Li X."/>
            <person name="Wu D."/>
            <person name="Zhang M."/>
            <person name="Ou Z."/>
            <person name="Jie Z."/>
            <person name="Yan Q."/>
            <person name="Li P."/>
            <person name="Yi J."/>
            <person name="Peng Y."/>
        </authorList>
    </citation>
    <scope>NUCLEOTIDE SEQUENCE [LARGE SCALE GENOMIC DNA]</scope>
    <source>
        <strain evidence="3 4">GP24</strain>
    </source>
</reference>
<dbReference type="PROSITE" id="PS50011">
    <property type="entry name" value="PROTEIN_KINASE_DOM"/>
    <property type="match status" value="1"/>
</dbReference>
<keyword evidence="1" id="KW-1133">Transmembrane helix</keyword>
<dbReference type="CDD" id="cd14014">
    <property type="entry name" value="STKc_PknB_like"/>
    <property type="match status" value="1"/>
</dbReference>
<organism evidence="3 4">
    <name type="scientific">Akkermansia muciniphila</name>
    <dbReference type="NCBI Taxonomy" id="239935"/>
    <lineage>
        <taxon>Bacteria</taxon>
        <taxon>Pseudomonadati</taxon>
        <taxon>Verrucomicrobiota</taxon>
        <taxon>Verrucomicrobiia</taxon>
        <taxon>Verrucomicrobiales</taxon>
        <taxon>Akkermansiaceae</taxon>
        <taxon>Akkermansia</taxon>
    </lineage>
</organism>
<comment type="caution">
    <text evidence="3">The sequence shown here is derived from an EMBL/GenBank/DDBJ whole genome shotgun (WGS) entry which is preliminary data.</text>
</comment>
<dbReference type="SUPFAM" id="SSF56112">
    <property type="entry name" value="Protein kinase-like (PK-like)"/>
    <property type="match status" value="1"/>
</dbReference>
<evidence type="ECO:0000313" key="4">
    <source>
        <dbReference type="Proteomes" id="UP000236000"/>
    </source>
</evidence>
<dbReference type="GO" id="GO:0005524">
    <property type="term" value="F:ATP binding"/>
    <property type="evidence" value="ECO:0007669"/>
    <property type="project" value="InterPro"/>
</dbReference>